<sequence>MKNYIIIINCLLLLLTSCKKDEQQAQNRPAPVISKVTPAIGQSGDTIVIDGVNFSAQMQANEVAVNGIPAQVIAASADKIKAIIPLFSQSGNLLVTVNNVSAKGPMLTVIPSPAVKNISTEYGFAGDTLTLNGEHFAPEKNDNYIELSGQRTPVVKQQGDTLLKVLIIAGNENGRLFYSTYNGKKKEITQKITLRKPYTGNLMDAIKQDPGFSYTNAILERMKEFYPAFYQKVQSIWNSADPHTLFLRDNDALKKRNPRFTSVNYVRQFADPQSFYYVFLASTINGNITRDKFESKEYPSVLSEEEMWGGPGSGGNPDFFIPVSLIHTTEVSSASIFYNDPDKITKTDLKATNGIIHQIE</sequence>
<dbReference type="EMBL" id="BAABFT010000003">
    <property type="protein sequence ID" value="GAA4317958.1"/>
    <property type="molecule type" value="Genomic_DNA"/>
</dbReference>
<dbReference type="Pfam" id="PF01833">
    <property type="entry name" value="TIG"/>
    <property type="match status" value="1"/>
</dbReference>
<dbReference type="RefSeq" id="WP_345210484.1">
    <property type="nucleotide sequence ID" value="NZ_BAABFT010000003.1"/>
</dbReference>
<dbReference type="PROSITE" id="PS51257">
    <property type="entry name" value="PROKAR_LIPOPROTEIN"/>
    <property type="match status" value="1"/>
</dbReference>
<dbReference type="Proteomes" id="UP001500582">
    <property type="component" value="Unassembled WGS sequence"/>
</dbReference>
<evidence type="ECO:0000313" key="2">
    <source>
        <dbReference type="EMBL" id="GAA4317958.1"/>
    </source>
</evidence>
<dbReference type="Gene3D" id="2.30.180.10">
    <property type="entry name" value="FAS1 domain"/>
    <property type="match status" value="1"/>
</dbReference>
<comment type="caution">
    <text evidence="2">The sequence shown here is derived from an EMBL/GenBank/DDBJ whole genome shotgun (WGS) entry which is preliminary data.</text>
</comment>
<dbReference type="InterPro" id="IPR014756">
    <property type="entry name" value="Ig_E-set"/>
</dbReference>
<dbReference type="InterPro" id="IPR002909">
    <property type="entry name" value="IPT_dom"/>
</dbReference>
<proteinExistence type="predicted"/>
<dbReference type="InterPro" id="IPR000782">
    <property type="entry name" value="FAS1_domain"/>
</dbReference>
<protein>
    <recommendedName>
        <fullName evidence="1">FAS1 domain-containing protein</fullName>
    </recommendedName>
</protein>
<evidence type="ECO:0000259" key="1">
    <source>
        <dbReference type="PROSITE" id="PS50213"/>
    </source>
</evidence>
<dbReference type="SUPFAM" id="SSF82153">
    <property type="entry name" value="FAS1 domain"/>
    <property type="match status" value="1"/>
</dbReference>
<dbReference type="SUPFAM" id="SSF81296">
    <property type="entry name" value="E set domains"/>
    <property type="match status" value="1"/>
</dbReference>
<feature type="domain" description="FAS1" evidence="1">
    <location>
        <begin position="199"/>
        <end position="360"/>
    </location>
</feature>
<reference evidence="3" key="1">
    <citation type="journal article" date="2019" name="Int. J. Syst. Evol. Microbiol.">
        <title>The Global Catalogue of Microorganisms (GCM) 10K type strain sequencing project: providing services to taxonomists for standard genome sequencing and annotation.</title>
        <authorList>
            <consortium name="The Broad Institute Genomics Platform"/>
            <consortium name="The Broad Institute Genome Sequencing Center for Infectious Disease"/>
            <person name="Wu L."/>
            <person name="Ma J."/>
        </authorList>
    </citation>
    <scope>NUCLEOTIDE SEQUENCE [LARGE SCALE GENOMIC DNA]</scope>
    <source>
        <strain evidence="3">JCM 17705</strain>
    </source>
</reference>
<dbReference type="InterPro" id="IPR013783">
    <property type="entry name" value="Ig-like_fold"/>
</dbReference>
<dbReference type="Gene3D" id="2.60.40.10">
    <property type="entry name" value="Immunoglobulins"/>
    <property type="match status" value="2"/>
</dbReference>
<dbReference type="PROSITE" id="PS50213">
    <property type="entry name" value="FAS1"/>
    <property type="match status" value="1"/>
</dbReference>
<accession>A0ABP8G5V9</accession>
<gene>
    <name evidence="2" type="ORF">GCM10023149_15800</name>
</gene>
<keyword evidence="3" id="KW-1185">Reference proteome</keyword>
<evidence type="ECO:0000313" key="3">
    <source>
        <dbReference type="Proteomes" id="UP001500582"/>
    </source>
</evidence>
<dbReference type="InterPro" id="IPR036378">
    <property type="entry name" value="FAS1_dom_sf"/>
</dbReference>
<name>A0ABP8G5V9_9SPHI</name>
<organism evidence="2 3">
    <name type="scientific">Mucilaginibacter gynuensis</name>
    <dbReference type="NCBI Taxonomy" id="1302236"/>
    <lineage>
        <taxon>Bacteria</taxon>
        <taxon>Pseudomonadati</taxon>
        <taxon>Bacteroidota</taxon>
        <taxon>Sphingobacteriia</taxon>
        <taxon>Sphingobacteriales</taxon>
        <taxon>Sphingobacteriaceae</taxon>
        <taxon>Mucilaginibacter</taxon>
    </lineage>
</organism>